<accession>A0AAV0FC67</accession>
<organism evidence="1 2">
    <name type="scientific">Cuscuta epithymum</name>
    <dbReference type="NCBI Taxonomy" id="186058"/>
    <lineage>
        <taxon>Eukaryota</taxon>
        <taxon>Viridiplantae</taxon>
        <taxon>Streptophyta</taxon>
        <taxon>Embryophyta</taxon>
        <taxon>Tracheophyta</taxon>
        <taxon>Spermatophyta</taxon>
        <taxon>Magnoliopsida</taxon>
        <taxon>eudicotyledons</taxon>
        <taxon>Gunneridae</taxon>
        <taxon>Pentapetalae</taxon>
        <taxon>asterids</taxon>
        <taxon>lamiids</taxon>
        <taxon>Solanales</taxon>
        <taxon>Convolvulaceae</taxon>
        <taxon>Cuscuteae</taxon>
        <taxon>Cuscuta</taxon>
        <taxon>Cuscuta subgen. Cuscuta</taxon>
    </lineage>
</organism>
<evidence type="ECO:0000313" key="1">
    <source>
        <dbReference type="EMBL" id="CAH9133164.1"/>
    </source>
</evidence>
<gene>
    <name evidence="1" type="ORF">CEPIT_LOCUS32737</name>
</gene>
<dbReference type="Proteomes" id="UP001152523">
    <property type="component" value="Unassembled WGS sequence"/>
</dbReference>
<dbReference type="EMBL" id="CAMAPF010000975">
    <property type="protein sequence ID" value="CAH9133164.1"/>
    <property type="molecule type" value="Genomic_DNA"/>
</dbReference>
<comment type="caution">
    <text evidence="1">The sequence shown here is derived from an EMBL/GenBank/DDBJ whole genome shotgun (WGS) entry which is preliminary data.</text>
</comment>
<keyword evidence="2" id="KW-1185">Reference proteome</keyword>
<name>A0AAV0FC67_9ASTE</name>
<sequence>MSSAENSSTAALHMHAADSFSSMAGSTIASASSTTAPVSSVLTAAAVGVTSAAISQPAPQQVTAIQSSPVVQLASSSFVAGVPGAYSLFQSLPPVLPWQSPVIHDVPGLYSTSMSTPMPQPHSSPRYFGFTFSGAPGLSRPADNSLFQSPMATIAQSIYLISNVTQIITIKLKAVEDYITWRTQFESFLVSQGLFSFLDGFTPVPPMYLIDFNNRQIINTDYYHWLRVYQTIC</sequence>
<evidence type="ECO:0008006" key="3">
    <source>
        <dbReference type="Google" id="ProtNLM"/>
    </source>
</evidence>
<proteinExistence type="predicted"/>
<reference evidence="1" key="1">
    <citation type="submission" date="2022-07" db="EMBL/GenBank/DDBJ databases">
        <authorList>
            <person name="Macas J."/>
            <person name="Novak P."/>
            <person name="Neumann P."/>
        </authorList>
    </citation>
    <scope>NUCLEOTIDE SEQUENCE</scope>
</reference>
<dbReference type="AlphaFoldDB" id="A0AAV0FC67"/>
<protein>
    <recommendedName>
        <fullName evidence="3">Retrotransposon Copia-like N-terminal domain-containing protein</fullName>
    </recommendedName>
</protein>
<evidence type="ECO:0000313" key="2">
    <source>
        <dbReference type="Proteomes" id="UP001152523"/>
    </source>
</evidence>